<gene>
    <name evidence="3" type="ORF">F7725_021215</name>
</gene>
<dbReference type="GO" id="GO:0033897">
    <property type="term" value="F:ribonuclease T2 activity"/>
    <property type="evidence" value="ECO:0007669"/>
    <property type="project" value="InterPro"/>
</dbReference>
<proteinExistence type="inferred from homology"/>
<dbReference type="Proteomes" id="UP000518266">
    <property type="component" value="Unassembled WGS sequence"/>
</dbReference>
<dbReference type="OrthoDB" id="435754at2759"/>
<evidence type="ECO:0000313" key="4">
    <source>
        <dbReference type="Proteomes" id="UP000518266"/>
    </source>
</evidence>
<dbReference type="AlphaFoldDB" id="A0A7J5YI67"/>
<protein>
    <submittedName>
        <fullName evidence="3">Uncharacterized protein</fullName>
    </submittedName>
</protein>
<reference evidence="3 4" key="1">
    <citation type="submission" date="2020-03" db="EMBL/GenBank/DDBJ databases">
        <title>Dissostichus mawsoni Genome sequencing and assembly.</title>
        <authorList>
            <person name="Park H."/>
        </authorList>
    </citation>
    <scope>NUCLEOTIDE SEQUENCE [LARGE SCALE GENOMIC DNA]</scope>
    <source>
        <strain evidence="3">DM0001</strain>
        <tissue evidence="3">Muscle</tissue>
    </source>
</reference>
<evidence type="ECO:0000256" key="1">
    <source>
        <dbReference type="ARBA" id="ARBA00007469"/>
    </source>
</evidence>
<dbReference type="InterPro" id="IPR036430">
    <property type="entry name" value="RNase_T2-like_sf"/>
</dbReference>
<sequence length="72" mass="8408">MEFDALLLEDAHISPSCDRPYKLSEVQQALVPRLGEKLQIQCVTDEKSLEPKEVLVQMIKQQDRQQMLRQKL</sequence>
<dbReference type="InterPro" id="IPR001568">
    <property type="entry name" value="RNase_T2-like"/>
</dbReference>
<dbReference type="GO" id="GO:0003723">
    <property type="term" value="F:RNA binding"/>
    <property type="evidence" value="ECO:0007669"/>
    <property type="project" value="InterPro"/>
</dbReference>
<accession>A0A7J5YI67</accession>
<evidence type="ECO:0000313" key="3">
    <source>
        <dbReference type="EMBL" id="KAF3848187.1"/>
    </source>
</evidence>
<dbReference type="Pfam" id="PF00445">
    <property type="entry name" value="Ribonuclease_T2"/>
    <property type="match status" value="1"/>
</dbReference>
<dbReference type="Gene3D" id="3.90.730.10">
    <property type="entry name" value="Ribonuclease T2-like"/>
    <property type="match status" value="1"/>
</dbReference>
<name>A0A7J5YI67_DISMA</name>
<evidence type="ECO:0000256" key="2">
    <source>
        <dbReference type="RuleBase" id="RU004328"/>
    </source>
</evidence>
<keyword evidence="4" id="KW-1185">Reference proteome</keyword>
<comment type="similarity">
    <text evidence="1 2">Belongs to the RNase T2 family.</text>
</comment>
<comment type="caution">
    <text evidence="3">The sequence shown here is derived from an EMBL/GenBank/DDBJ whole genome shotgun (WGS) entry which is preliminary data.</text>
</comment>
<organism evidence="3 4">
    <name type="scientific">Dissostichus mawsoni</name>
    <name type="common">Antarctic cod</name>
    <dbReference type="NCBI Taxonomy" id="36200"/>
    <lineage>
        <taxon>Eukaryota</taxon>
        <taxon>Metazoa</taxon>
        <taxon>Chordata</taxon>
        <taxon>Craniata</taxon>
        <taxon>Vertebrata</taxon>
        <taxon>Euteleostomi</taxon>
        <taxon>Actinopterygii</taxon>
        <taxon>Neopterygii</taxon>
        <taxon>Teleostei</taxon>
        <taxon>Neoteleostei</taxon>
        <taxon>Acanthomorphata</taxon>
        <taxon>Eupercaria</taxon>
        <taxon>Perciformes</taxon>
        <taxon>Notothenioidei</taxon>
        <taxon>Nototheniidae</taxon>
        <taxon>Dissostichus</taxon>
    </lineage>
</organism>
<dbReference type="EMBL" id="JAAKFY010000013">
    <property type="protein sequence ID" value="KAF3848187.1"/>
    <property type="molecule type" value="Genomic_DNA"/>
</dbReference>